<dbReference type="Pfam" id="PF00089">
    <property type="entry name" value="Trypsin"/>
    <property type="match status" value="1"/>
</dbReference>
<feature type="signal peptide" evidence="8">
    <location>
        <begin position="1"/>
        <end position="22"/>
    </location>
</feature>
<keyword evidence="8" id="KW-0964">Secreted</keyword>
<accession>A0ABM1HT32</accession>
<sequence>MYISFCNFVVTLLFLLCTNTIAQERCFTPTNVNGVCINIRNCSPIIRILQNQKPLNPETIELLKSFQCGYEGEDPKVCCPVQPEPTKNVTQEISNIPDVSNHPNLRILNLNPCGQSIQTKILGGEATGILSFPWMALLAYNVGRRNTEFRCGGTLITKRYVLTAAHCVTSLKSGVSLVSVRLGEHDLRTERDCEMDGEVISFCADKYQDFGIESVHFNPQFSKSLQNDIALLRLDRDADLTVNNVRPICLPFLNNLTIPRQLIATGWGTTETGMQSAALLQIKLPIVENSRCKDIYQGKIGIWHKQLCAGGEKDRDSCSGDSGGPLQWPTLLGRESRYVQYGIVSFGMRNCGTSGYPGVYTNVKYYMDWILDTIRD</sequence>
<reference evidence="12" key="1">
    <citation type="submission" date="2025-08" db="UniProtKB">
        <authorList>
            <consortium name="RefSeq"/>
        </authorList>
    </citation>
    <scope>IDENTIFICATION</scope>
    <source>
        <tissue evidence="12">Whole body</tissue>
    </source>
</reference>
<dbReference type="InterPro" id="IPR033116">
    <property type="entry name" value="TRYPSIN_SER"/>
</dbReference>
<feature type="domain" description="Peptidase S1" evidence="9">
    <location>
        <begin position="121"/>
        <end position="375"/>
    </location>
</feature>
<dbReference type="InterPro" id="IPR022700">
    <property type="entry name" value="CLIP"/>
</dbReference>
<evidence type="ECO:0000256" key="8">
    <source>
        <dbReference type="RuleBase" id="RU366078"/>
    </source>
</evidence>
<dbReference type="PROSITE" id="PS50240">
    <property type="entry name" value="TRYPSIN_DOM"/>
    <property type="match status" value="1"/>
</dbReference>
<keyword evidence="11" id="KW-1185">Reference proteome</keyword>
<evidence type="ECO:0000256" key="3">
    <source>
        <dbReference type="ARBA" id="ARBA00022801"/>
    </source>
</evidence>
<evidence type="ECO:0000259" key="9">
    <source>
        <dbReference type="PROSITE" id="PS50240"/>
    </source>
</evidence>
<comment type="subcellular location">
    <subcellularLocation>
        <location evidence="8">Secreted</location>
    </subcellularLocation>
</comment>
<feature type="domain" description="Clip" evidence="10">
    <location>
        <begin position="25"/>
        <end position="79"/>
    </location>
</feature>
<keyword evidence="4 7" id="KW-0720">Serine protease</keyword>
<organism evidence="11 12">
    <name type="scientific">Polistes dominula</name>
    <name type="common">European paper wasp</name>
    <name type="synonym">Vespa dominula</name>
    <dbReference type="NCBI Taxonomy" id="743375"/>
    <lineage>
        <taxon>Eukaryota</taxon>
        <taxon>Metazoa</taxon>
        <taxon>Ecdysozoa</taxon>
        <taxon>Arthropoda</taxon>
        <taxon>Hexapoda</taxon>
        <taxon>Insecta</taxon>
        <taxon>Pterygota</taxon>
        <taxon>Neoptera</taxon>
        <taxon>Endopterygota</taxon>
        <taxon>Hymenoptera</taxon>
        <taxon>Apocrita</taxon>
        <taxon>Aculeata</taxon>
        <taxon>Vespoidea</taxon>
        <taxon>Vespidae</taxon>
        <taxon>Polistinae</taxon>
        <taxon>Polistini</taxon>
        <taxon>Polistes</taxon>
    </lineage>
</organism>
<name>A0ABM1HT32_POLDO</name>
<dbReference type="InterPro" id="IPR001254">
    <property type="entry name" value="Trypsin_dom"/>
</dbReference>
<evidence type="ECO:0000313" key="11">
    <source>
        <dbReference type="Proteomes" id="UP000694924"/>
    </source>
</evidence>
<dbReference type="Gene3D" id="3.30.1640.30">
    <property type="match status" value="1"/>
</dbReference>
<comment type="similarity">
    <text evidence="6 8">Belongs to the peptidase S1 family. CLIP subfamily.</text>
</comment>
<keyword evidence="5" id="KW-1015">Disulfide bond</keyword>
<dbReference type="PROSITE" id="PS51888">
    <property type="entry name" value="CLIP"/>
    <property type="match status" value="1"/>
</dbReference>
<dbReference type="InterPro" id="IPR051487">
    <property type="entry name" value="Ser/Thr_Proteases_Immune/Dev"/>
</dbReference>
<keyword evidence="1 7" id="KW-0645">Protease</keyword>
<dbReference type="PANTHER" id="PTHR24256">
    <property type="entry name" value="TRYPTASE-RELATED"/>
    <property type="match status" value="1"/>
</dbReference>
<evidence type="ECO:0000259" key="10">
    <source>
        <dbReference type="PROSITE" id="PS51888"/>
    </source>
</evidence>
<evidence type="ECO:0000256" key="4">
    <source>
        <dbReference type="ARBA" id="ARBA00022825"/>
    </source>
</evidence>
<dbReference type="PROSITE" id="PS00134">
    <property type="entry name" value="TRYPSIN_HIS"/>
    <property type="match status" value="1"/>
</dbReference>
<protein>
    <recommendedName>
        <fullName evidence="8">CLIP domain-containing serine protease</fullName>
        <ecNumber evidence="7">3.4.21.-</ecNumber>
    </recommendedName>
</protein>
<dbReference type="InterPro" id="IPR001314">
    <property type="entry name" value="Peptidase_S1A"/>
</dbReference>
<comment type="domain">
    <text evidence="8">The clip domain consists of 35-55 residues which are 'knitted' together usually by 3 conserved disulfide bonds forming a clip-like compact structure.</text>
</comment>
<dbReference type="Proteomes" id="UP000694924">
    <property type="component" value="Unplaced"/>
</dbReference>
<keyword evidence="2 8" id="KW-0732">Signal</keyword>
<evidence type="ECO:0000256" key="7">
    <source>
        <dbReference type="RuleBase" id="RU363034"/>
    </source>
</evidence>
<dbReference type="CDD" id="cd00190">
    <property type="entry name" value="Tryp_SPc"/>
    <property type="match status" value="1"/>
</dbReference>
<dbReference type="RefSeq" id="XP_015171119.1">
    <property type="nucleotide sequence ID" value="XM_015315633.1"/>
</dbReference>
<dbReference type="GeneID" id="107063678"/>
<dbReference type="SMART" id="SM00680">
    <property type="entry name" value="CLIP"/>
    <property type="match status" value="1"/>
</dbReference>
<evidence type="ECO:0000256" key="1">
    <source>
        <dbReference type="ARBA" id="ARBA00022670"/>
    </source>
</evidence>
<dbReference type="InterPro" id="IPR018114">
    <property type="entry name" value="TRYPSIN_HIS"/>
</dbReference>
<evidence type="ECO:0000256" key="2">
    <source>
        <dbReference type="ARBA" id="ARBA00022729"/>
    </source>
</evidence>
<evidence type="ECO:0000313" key="12">
    <source>
        <dbReference type="RefSeq" id="XP_015171119.1"/>
    </source>
</evidence>
<dbReference type="PRINTS" id="PR00722">
    <property type="entry name" value="CHYMOTRYPSIN"/>
</dbReference>
<gene>
    <name evidence="12" type="primary">LOC107063678</name>
</gene>
<dbReference type="Gene3D" id="2.40.10.10">
    <property type="entry name" value="Trypsin-like serine proteases"/>
    <property type="match status" value="2"/>
</dbReference>
<keyword evidence="3 7" id="KW-0378">Hydrolase</keyword>
<dbReference type="PROSITE" id="PS00135">
    <property type="entry name" value="TRYPSIN_SER"/>
    <property type="match status" value="1"/>
</dbReference>
<dbReference type="SMART" id="SM00020">
    <property type="entry name" value="Tryp_SPc"/>
    <property type="match status" value="1"/>
</dbReference>
<dbReference type="InterPro" id="IPR009003">
    <property type="entry name" value="Peptidase_S1_PA"/>
</dbReference>
<dbReference type="Pfam" id="PF12032">
    <property type="entry name" value="CLIP"/>
    <property type="match status" value="1"/>
</dbReference>
<dbReference type="InterPro" id="IPR038565">
    <property type="entry name" value="CLIP_sf"/>
</dbReference>
<proteinExistence type="inferred from homology"/>
<feature type="chain" id="PRO_5044970010" description="CLIP domain-containing serine protease" evidence="8">
    <location>
        <begin position="23"/>
        <end position="376"/>
    </location>
</feature>
<dbReference type="SUPFAM" id="SSF50494">
    <property type="entry name" value="Trypsin-like serine proteases"/>
    <property type="match status" value="1"/>
</dbReference>
<dbReference type="EC" id="3.4.21.-" evidence="7"/>
<evidence type="ECO:0000256" key="5">
    <source>
        <dbReference type="ARBA" id="ARBA00023157"/>
    </source>
</evidence>
<dbReference type="InterPro" id="IPR043504">
    <property type="entry name" value="Peptidase_S1_PA_chymotrypsin"/>
</dbReference>
<evidence type="ECO:0000256" key="6">
    <source>
        <dbReference type="ARBA" id="ARBA00024195"/>
    </source>
</evidence>